<gene>
    <name evidence="3" type="ORF">IC609_11275</name>
</gene>
<accession>A0A927FI42</accession>
<dbReference type="AlphaFoldDB" id="A0A927FI42"/>
<evidence type="ECO:0000313" key="3">
    <source>
        <dbReference type="EMBL" id="MBD8051131.1"/>
    </source>
</evidence>
<dbReference type="Pfam" id="PF10979">
    <property type="entry name" value="DUF2786"/>
    <property type="match status" value="1"/>
</dbReference>
<evidence type="ECO:0000259" key="1">
    <source>
        <dbReference type="Pfam" id="PF10979"/>
    </source>
</evidence>
<dbReference type="Pfam" id="PF23771">
    <property type="entry name" value="DUF7168"/>
    <property type="match status" value="1"/>
</dbReference>
<name>A0A927FI42_9BURK</name>
<dbReference type="InterPro" id="IPR024498">
    <property type="entry name" value="DUF2786"/>
</dbReference>
<dbReference type="InterPro" id="IPR016868">
    <property type="entry name" value="Phage_B3_Orf5"/>
</dbReference>
<reference evidence="3" key="1">
    <citation type="submission" date="2020-09" db="EMBL/GenBank/DDBJ databases">
        <title>Genome seq and assembly of Limnohabitants sp.</title>
        <authorList>
            <person name="Chhetri G."/>
        </authorList>
    </citation>
    <scope>NUCLEOTIDE SEQUENCE</scope>
    <source>
        <strain evidence="3">JUR4</strain>
    </source>
</reference>
<comment type="caution">
    <text evidence="3">The sequence shown here is derived from an EMBL/GenBank/DDBJ whole genome shotgun (WGS) entry which is preliminary data.</text>
</comment>
<sequence>MTQHDKILEKIRKCMALSSSSNEHEAAIALRQAQKLMELHGITDVDVKAAQAEERRARASARRRPAGWENMLASDVASAFGCRLIFCQEWDGGRWSYIGCGAAPEIAQYAFTVLLRQVKKARAEHIETKLNRCKAVTKTRRADLFCEGWVRSVSSTISALAADTQRTEAINAFIAVRYPELSALKTQDRNQGKKLSDREIADYLAGSEQGKVVRLNHGMGHQSSQMERISA</sequence>
<dbReference type="InterPro" id="IPR055592">
    <property type="entry name" value="DUF7168"/>
</dbReference>
<protein>
    <submittedName>
        <fullName evidence="3">DUF2786 domain-containing protein</fullName>
    </submittedName>
</protein>
<dbReference type="EMBL" id="JACYFT010000002">
    <property type="protein sequence ID" value="MBD8051131.1"/>
    <property type="molecule type" value="Genomic_DNA"/>
</dbReference>
<organism evidence="3 4">
    <name type="scientific">Limnohabitans radicicola</name>
    <dbReference type="NCBI Taxonomy" id="2771427"/>
    <lineage>
        <taxon>Bacteria</taxon>
        <taxon>Pseudomonadati</taxon>
        <taxon>Pseudomonadota</taxon>
        <taxon>Betaproteobacteria</taxon>
        <taxon>Burkholderiales</taxon>
        <taxon>Comamonadaceae</taxon>
        <taxon>Limnohabitans</taxon>
    </lineage>
</organism>
<dbReference type="RefSeq" id="WP_191819589.1">
    <property type="nucleotide sequence ID" value="NZ_JACYFT010000002.1"/>
</dbReference>
<evidence type="ECO:0000313" key="4">
    <source>
        <dbReference type="Proteomes" id="UP000647424"/>
    </source>
</evidence>
<proteinExistence type="predicted"/>
<dbReference type="Proteomes" id="UP000647424">
    <property type="component" value="Unassembled WGS sequence"/>
</dbReference>
<dbReference type="PIRSF" id="PIRSF028111">
    <property type="entry name" value="UCP028111"/>
    <property type="match status" value="1"/>
</dbReference>
<feature type="domain" description="DUF2786" evidence="1">
    <location>
        <begin position="6"/>
        <end position="43"/>
    </location>
</feature>
<keyword evidence="4" id="KW-1185">Reference proteome</keyword>
<feature type="domain" description="DUF7168" evidence="2">
    <location>
        <begin position="47"/>
        <end position="189"/>
    </location>
</feature>
<evidence type="ECO:0000259" key="2">
    <source>
        <dbReference type="Pfam" id="PF23771"/>
    </source>
</evidence>